<evidence type="ECO:0000256" key="4">
    <source>
        <dbReference type="ARBA" id="ARBA00022496"/>
    </source>
</evidence>
<organism evidence="8 9">
    <name type="scientific">Nitrolancea hollandica Lb</name>
    <dbReference type="NCBI Taxonomy" id="1129897"/>
    <lineage>
        <taxon>Bacteria</taxon>
        <taxon>Pseudomonadati</taxon>
        <taxon>Thermomicrobiota</taxon>
        <taxon>Thermomicrobia</taxon>
        <taxon>Sphaerobacterales</taxon>
        <taxon>Sphaerobacterineae</taxon>
        <taxon>Sphaerobacteraceae</taxon>
        <taxon>Nitrolancea</taxon>
    </lineage>
</organism>
<comment type="similarity">
    <text evidence="2">Belongs to the bacterial solute-binding protein 8 family.</text>
</comment>
<dbReference type="AlphaFoldDB" id="I4EJ18"/>
<evidence type="ECO:0000259" key="7">
    <source>
        <dbReference type="PROSITE" id="PS50983"/>
    </source>
</evidence>
<reference evidence="8 9" key="1">
    <citation type="journal article" date="2012" name="ISME J.">
        <title>Nitrification expanded: discovery, physiology and genomics of a nitrite-oxidizing bacterium from the phylum Chloroflexi.</title>
        <authorList>
            <person name="Sorokin D.Y."/>
            <person name="Lucker S."/>
            <person name="Vejmelkova D."/>
            <person name="Kostrikina N.A."/>
            <person name="Kleerebezem R."/>
            <person name="Rijpstra W.I."/>
            <person name="Damste J.S."/>
            <person name="Le Paslier D."/>
            <person name="Muyzer G."/>
            <person name="Wagner M."/>
            <person name="van Loosdrecht M.C."/>
            <person name="Daims H."/>
        </authorList>
    </citation>
    <scope>NUCLEOTIDE SEQUENCE [LARGE SCALE GENOMIC DNA]</scope>
    <source>
        <strain evidence="9">none</strain>
    </source>
</reference>
<evidence type="ECO:0000313" key="8">
    <source>
        <dbReference type="EMBL" id="CCF84680.1"/>
    </source>
</evidence>
<protein>
    <submittedName>
        <fullName evidence="8">Periplasmic binding protein</fullName>
    </submittedName>
</protein>
<dbReference type="Proteomes" id="UP000004221">
    <property type="component" value="Unassembled WGS sequence"/>
</dbReference>
<dbReference type="Gene3D" id="3.40.50.1980">
    <property type="entry name" value="Nitrogenase molybdenum iron protein domain"/>
    <property type="match status" value="2"/>
</dbReference>
<feature type="region of interest" description="Disordered" evidence="6">
    <location>
        <begin position="28"/>
        <end position="51"/>
    </location>
</feature>
<name>I4EJ18_9BACT</name>
<evidence type="ECO:0000256" key="3">
    <source>
        <dbReference type="ARBA" id="ARBA00022448"/>
    </source>
</evidence>
<evidence type="ECO:0000256" key="6">
    <source>
        <dbReference type="SAM" id="MobiDB-lite"/>
    </source>
</evidence>
<dbReference type="InterPro" id="IPR051313">
    <property type="entry name" value="Bact_iron-sidero_bind"/>
</dbReference>
<keyword evidence="9" id="KW-1185">Reference proteome</keyword>
<evidence type="ECO:0000256" key="2">
    <source>
        <dbReference type="ARBA" id="ARBA00008814"/>
    </source>
</evidence>
<keyword evidence="3" id="KW-0813">Transport</keyword>
<comment type="caution">
    <text evidence="8">The sequence shown here is derived from an EMBL/GenBank/DDBJ whole genome shotgun (WGS) entry which is preliminary data.</text>
</comment>
<dbReference type="GO" id="GO:1901678">
    <property type="term" value="P:iron coordination entity transport"/>
    <property type="evidence" value="ECO:0007669"/>
    <property type="project" value="UniProtKB-ARBA"/>
</dbReference>
<dbReference type="SUPFAM" id="SSF53807">
    <property type="entry name" value="Helical backbone' metal receptor"/>
    <property type="match status" value="1"/>
</dbReference>
<dbReference type="PROSITE" id="PS51257">
    <property type="entry name" value="PROKAR_LIPOPROTEIN"/>
    <property type="match status" value="1"/>
</dbReference>
<proteinExistence type="inferred from homology"/>
<feature type="domain" description="Fe/B12 periplasmic-binding" evidence="7">
    <location>
        <begin position="72"/>
        <end position="330"/>
    </location>
</feature>
<keyword evidence="4" id="KW-0410">Iron transport</keyword>
<sequence>MNMRYRLLLISLGAIMILVLGGCSGQTAETGGQGGATPSSASPVPSSAAPAAQERVVTHAMGETTVPANPQRVVVLDTGELDSALALGIKPVGAVSAFQGGSFPSYLSDKTEGITSVGTIQQPNLEAIAALKPDLILSSKLRHEAIYPQLSQIAPTVFTESVGVTWKENFKTHAEALGKTAEADRMLADYTKRLDQFKAAMGDRLPETQVSIVRFLPGEVRIYLKKSFIGTILSDAGLPRPPAQDKDEFADKVTKERIPDMDGSVIFTTSYGPSDKTAMAEFTADPLWSQLNAVQQGKVYQVSDDYWMLGIGILAANQVVDDLNQHFIEQ</sequence>
<keyword evidence="4" id="KW-0408">Iron</keyword>
<evidence type="ECO:0000313" key="9">
    <source>
        <dbReference type="Proteomes" id="UP000004221"/>
    </source>
</evidence>
<dbReference type="PROSITE" id="PS50983">
    <property type="entry name" value="FE_B12_PBP"/>
    <property type="match status" value="1"/>
</dbReference>
<gene>
    <name evidence="8" type="ORF">NITHO_3760009</name>
</gene>
<comment type="subcellular location">
    <subcellularLocation>
        <location evidence="1">Cell envelope</location>
    </subcellularLocation>
</comment>
<keyword evidence="5" id="KW-0732">Signal</keyword>
<dbReference type="EMBL" id="CAGS01000308">
    <property type="protein sequence ID" value="CCF84680.1"/>
    <property type="molecule type" value="Genomic_DNA"/>
</dbReference>
<dbReference type="CDD" id="cd01146">
    <property type="entry name" value="FhuD"/>
    <property type="match status" value="1"/>
</dbReference>
<dbReference type="GO" id="GO:0030288">
    <property type="term" value="C:outer membrane-bounded periplasmic space"/>
    <property type="evidence" value="ECO:0007669"/>
    <property type="project" value="TreeGrafter"/>
</dbReference>
<dbReference type="PANTHER" id="PTHR30532:SF25">
    <property type="entry name" value="IRON(III) DICITRATE-BINDING PERIPLASMIC PROTEIN"/>
    <property type="match status" value="1"/>
</dbReference>
<dbReference type="InterPro" id="IPR002491">
    <property type="entry name" value="ABC_transptr_periplasmic_BD"/>
</dbReference>
<dbReference type="PANTHER" id="PTHR30532">
    <property type="entry name" value="IRON III DICITRATE-BINDING PERIPLASMIC PROTEIN"/>
    <property type="match status" value="1"/>
</dbReference>
<keyword evidence="4" id="KW-0406">Ion transport</keyword>
<evidence type="ECO:0000256" key="1">
    <source>
        <dbReference type="ARBA" id="ARBA00004196"/>
    </source>
</evidence>
<evidence type="ECO:0000256" key="5">
    <source>
        <dbReference type="ARBA" id="ARBA00022729"/>
    </source>
</evidence>
<dbReference type="Pfam" id="PF01497">
    <property type="entry name" value="Peripla_BP_2"/>
    <property type="match status" value="1"/>
</dbReference>
<accession>I4EJ18</accession>